<proteinExistence type="predicted"/>
<comment type="caution">
    <text evidence="1">The sequence shown here is derived from an EMBL/GenBank/DDBJ whole genome shotgun (WGS) entry which is preliminary data.</text>
</comment>
<protein>
    <submittedName>
        <fullName evidence="1">Uncharacterized protein</fullName>
    </submittedName>
</protein>
<reference evidence="1" key="1">
    <citation type="submission" date="2020-10" db="EMBL/GenBank/DDBJ databases">
        <authorList>
            <person name="Gilroy R."/>
        </authorList>
    </citation>
    <scope>NUCLEOTIDE SEQUENCE</scope>
    <source>
        <strain evidence="1">6276</strain>
    </source>
</reference>
<organism evidence="1 2">
    <name type="scientific">Candidatus Scatousia excrementigallinarum</name>
    <dbReference type="NCBI Taxonomy" id="2840935"/>
    <lineage>
        <taxon>Bacteria</taxon>
        <taxon>Candidatus Scatousia</taxon>
    </lineage>
</organism>
<sequence length="195" mass="22728">MLKNNNKKFTIQEFFKKFITFESAETALNHNNDVDDTFDYILGNIFDDSEDYKEVYDYYVSFLKSVSKNILTTGDNVFAQYLSNIGLDSAFVNCDELFKILNQSKVRYSAVILLNTEIYLKREYLITVFDCIFKQLERGGILIFEIADSVMCDFSVMSPEYIENLSKECGFKDVNFYKPPVEKSDRSSYVIVCRK</sequence>
<dbReference type="Proteomes" id="UP000823928">
    <property type="component" value="Unassembled WGS sequence"/>
</dbReference>
<dbReference type="EMBL" id="DVIU01000123">
    <property type="protein sequence ID" value="HIS36222.1"/>
    <property type="molecule type" value="Genomic_DNA"/>
</dbReference>
<dbReference type="AlphaFoldDB" id="A0A9D1EZB0"/>
<gene>
    <name evidence="1" type="ORF">IAC10_06280</name>
</gene>
<reference evidence="1" key="2">
    <citation type="journal article" date="2021" name="PeerJ">
        <title>Extensive microbial diversity within the chicken gut microbiome revealed by metagenomics and culture.</title>
        <authorList>
            <person name="Gilroy R."/>
            <person name="Ravi A."/>
            <person name="Getino M."/>
            <person name="Pursley I."/>
            <person name="Horton D.L."/>
            <person name="Alikhan N.F."/>
            <person name="Baker D."/>
            <person name="Gharbi K."/>
            <person name="Hall N."/>
            <person name="Watson M."/>
            <person name="Adriaenssens E.M."/>
            <person name="Foster-Nyarko E."/>
            <person name="Jarju S."/>
            <person name="Secka A."/>
            <person name="Antonio M."/>
            <person name="Oren A."/>
            <person name="Chaudhuri R.R."/>
            <person name="La Ragione R."/>
            <person name="Hildebrand F."/>
            <person name="Pallen M.J."/>
        </authorList>
    </citation>
    <scope>NUCLEOTIDE SEQUENCE</scope>
    <source>
        <strain evidence="1">6276</strain>
    </source>
</reference>
<dbReference type="InterPro" id="IPR029063">
    <property type="entry name" value="SAM-dependent_MTases_sf"/>
</dbReference>
<dbReference type="SUPFAM" id="SSF53335">
    <property type="entry name" value="S-adenosyl-L-methionine-dependent methyltransferases"/>
    <property type="match status" value="1"/>
</dbReference>
<name>A0A9D1EZB0_9BACT</name>
<accession>A0A9D1EZB0</accession>
<dbReference type="Gene3D" id="3.40.50.150">
    <property type="entry name" value="Vaccinia Virus protein VP39"/>
    <property type="match status" value="1"/>
</dbReference>
<evidence type="ECO:0000313" key="2">
    <source>
        <dbReference type="Proteomes" id="UP000823928"/>
    </source>
</evidence>
<evidence type="ECO:0000313" key="1">
    <source>
        <dbReference type="EMBL" id="HIS36222.1"/>
    </source>
</evidence>